<dbReference type="InterPro" id="IPR036116">
    <property type="entry name" value="FN3_sf"/>
</dbReference>
<accession>A0AA35TAR3</accession>
<dbReference type="Gene3D" id="2.60.40.10">
    <property type="entry name" value="Immunoglobulins"/>
    <property type="match status" value="1"/>
</dbReference>
<feature type="non-terminal residue" evidence="1">
    <location>
        <position position="160"/>
    </location>
</feature>
<sequence length="160" mass="18068">MTWRDRREIHAFLVMDYDNEETRVVHEGPYTLNLTTIDNRIDPLVDFTSTLTVMVDDIVSGTNISCLVFMKRDHLVINKRSPPSSPNNMTVKTDSYQTDNFSIIISWESGEDEVVDEYRILTNTTTQSITTTNTTVVLDGVYNIPLEIRVSAINCAGTSA</sequence>
<evidence type="ECO:0000313" key="2">
    <source>
        <dbReference type="Proteomes" id="UP001174909"/>
    </source>
</evidence>
<keyword evidence="2" id="KW-1185">Reference proteome</keyword>
<organism evidence="1 2">
    <name type="scientific">Geodia barretti</name>
    <name type="common">Barrett's horny sponge</name>
    <dbReference type="NCBI Taxonomy" id="519541"/>
    <lineage>
        <taxon>Eukaryota</taxon>
        <taxon>Metazoa</taxon>
        <taxon>Porifera</taxon>
        <taxon>Demospongiae</taxon>
        <taxon>Heteroscleromorpha</taxon>
        <taxon>Tetractinellida</taxon>
        <taxon>Astrophorina</taxon>
        <taxon>Geodiidae</taxon>
        <taxon>Geodia</taxon>
    </lineage>
</organism>
<name>A0AA35TAR3_GEOBA</name>
<reference evidence="1" key="1">
    <citation type="submission" date="2023-03" db="EMBL/GenBank/DDBJ databases">
        <authorList>
            <person name="Steffen K."/>
            <person name="Cardenas P."/>
        </authorList>
    </citation>
    <scope>NUCLEOTIDE SEQUENCE</scope>
</reference>
<evidence type="ECO:0008006" key="3">
    <source>
        <dbReference type="Google" id="ProtNLM"/>
    </source>
</evidence>
<evidence type="ECO:0000313" key="1">
    <source>
        <dbReference type="EMBL" id="CAI8043867.1"/>
    </source>
</evidence>
<dbReference type="Proteomes" id="UP001174909">
    <property type="component" value="Unassembled WGS sequence"/>
</dbReference>
<dbReference type="SUPFAM" id="SSF49265">
    <property type="entry name" value="Fibronectin type III"/>
    <property type="match status" value="1"/>
</dbReference>
<dbReference type="InterPro" id="IPR013783">
    <property type="entry name" value="Ig-like_fold"/>
</dbReference>
<proteinExistence type="predicted"/>
<protein>
    <recommendedName>
        <fullName evidence="3">Fibronectin type-III domain-containing protein</fullName>
    </recommendedName>
</protein>
<dbReference type="EMBL" id="CASHTH010003362">
    <property type="protein sequence ID" value="CAI8043867.1"/>
    <property type="molecule type" value="Genomic_DNA"/>
</dbReference>
<gene>
    <name evidence="1" type="ORF">GBAR_LOCUS24348</name>
</gene>
<dbReference type="AlphaFoldDB" id="A0AA35TAR3"/>
<comment type="caution">
    <text evidence="1">The sequence shown here is derived from an EMBL/GenBank/DDBJ whole genome shotgun (WGS) entry which is preliminary data.</text>
</comment>